<reference evidence="17" key="1">
    <citation type="journal article" date="2023" name="Front. Mar. Sci.">
        <title>A new Merluccius polli reference genome to investigate the effects of global change in West African waters.</title>
        <authorList>
            <person name="Mateo J.L."/>
            <person name="Blanco-Fernandez C."/>
            <person name="Garcia-Vazquez E."/>
            <person name="Machado-Schiaffino G."/>
        </authorList>
    </citation>
    <scope>NUCLEOTIDE SEQUENCE</scope>
    <source>
        <strain evidence="17">C29</strain>
        <tissue evidence="17">Fin</tissue>
    </source>
</reference>
<evidence type="ECO:0000256" key="15">
    <source>
        <dbReference type="SAM" id="MobiDB-lite"/>
    </source>
</evidence>
<comment type="subunit">
    <text evidence="13">Associates with the RNA polymerase II complex.</text>
</comment>
<dbReference type="InterPro" id="IPR039693">
    <property type="entry name" value="Rtr1/RPAP2"/>
</dbReference>
<evidence type="ECO:0000256" key="14">
    <source>
        <dbReference type="SAM" id="Coils"/>
    </source>
</evidence>
<evidence type="ECO:0000313" key="18">
    <source>
        <dbReference type="Proteomes" id="UP001174136"/>
    </source>
</evidence>
<keyword evidence="8 13" id="KW-0539">Nucleus</keyword>
<comment type="caution">
    <text evidence="17">The sequence shown here is derived from an EMBL/GenBank/DDBJ whole genome shotgun (WGS) entry which is preliminary data.</text>
</comment>
<evidence type="ECO:0000256" key="12">
    <source>
        <dbReference type="PROSITE-ProRule" id="PRU00812"/>
    </source>
</evidence>
<dbReference type="GO" id="GO:0005634">
    <property type="term" value="C:nucleus"/>
    <property type="evidence" value="ECO:0007669"/>
    <property type="project" value="UniProtKB-SubCell"/>
</dbReference>
<dbReference type="AlphaFoldDB" id="A0AA47MC81"/>
<evidence type="ECO:0000256" key="1">
    <source>
        <dbReference type="ARBA" id="ARBA00004123"/>
    </source>
</evidence>
<evidence type="ECO:0000256" key="8">
    <source>
        <dbReference type="ARBA" id="ARBA00023242"/>
    </source>
</evidence>
<protein>
    <recommendedName>
        <fullName evidence="13">RNA polymerase II subunit B1 CTD phosphatase RPAP2 homolog</fullName>
        <ecNumber evidence="13">3.1.3.16</ecNumber>
    </recommendedName>
</protein>
<feature type="region of interest" description="Disordered" evidence="15">
    <location>
        <begin position="658"/>
        <end position="713"/>
    </location>
</feature>
<feature type="domain" description="RTR1-type" evidence="16">
    <location>
        <begin position="267"/>
        <end position="350"/>
    </location>
</feature>
<feature type="compositionally biased region" description="Polar residues" evidence="15">
    <location>
        <begin position="926"/>
        <end position="939"/>
    </location>
</feature>
<organism evidence="17 18">
    <name type="scientific">Merluccius polli</name>
    <name type="common">Benguela hake</name>
    <name type="synonym">Merluccius cadenati</name>
    <dbReference type="NCBI Taxonomy" id="89951"/>
    <lineage>
        <taxon>Eukaryota</taxon>
        <taxon>Metazoa</taxon>
        <taxon>Chordata</taxon>
        <taxon>Craniata</taxon>
        <taxon>Vertebrata</taxon>
        <taxon>Euteleostomi</taxon>
        <taxon>Actinopterygii</taxon>
        <taxon>Neopterygii</taxon>
        <taxon>Teleostei</taxon>
        <taxon>Neoteleostei</taxon>
        <taxon>Acanthomorphata</taxon>
        <taxon>Zeiogadaria</taxon>
        <taxon>Gadariae</taxon>
        <taxon>Gadiformes</taxon>
        <taxon>Gadoidei</taxon>
        <taxon>Merlucciidae</taxon>
        <taxon>Merluccius</taxon>
    </lineage>
</organism>
<evidence type="ECO:0000256" key="3">
    <source>
        <dbReference type="ARBA" id="ARBA00022723"/>
    </source>
</evidence>
<gene>
    <name evidence="17" type="primary">rpap2</name>
    <name evidence="17" type="ORF">N1851_026321</name>
</gene>
<evidence type="ECO:0000256" key="9">
    <source>
        <dbReference type="ARBA" id="ARBA00045547"/>
    </source>
</evidence>
<comment type="catalytic activity">
    <reaction evidence="11 13">
        <text>O-phospho-L-threonyl-[protein] + H2O = L-threonyl-[protein] + phosphate</text>
        <dbReference type="Rhea" id="RHEA:47004"/>
        <dbReference type="Rhea" id="RHEA-COMP:11060"/>
        <dbReference type="Rhea" id="RHEA-COMP:11605"/>
        <dbReference type="ChEBI" id="CHEBI:15377"/>
        <dbReference type="ChEBI" id="CHEBI:30013"/>
        <dbReference type="ChEBI" id="CHEBI:43474"/>
        <dbReference type="ChEBI" id="CHEBI:61977"/>
        <dbReference type="EC" id="3.1.3.16"/>
    </reaction>
</comment>
<dbReference type="GO" id="GO:0008270">
    <property type="term" value="F:zinc ion binding"/>
    <property type="evidence" value="ECO:0007669"/>
    <property type="project" value="UniProtKB-KW"/>
</dbReference>
<dbReference type="GO" id="GO:0005737">
    <property type="term" value="C:cytoplasm"/>
    <property type="evidence" value="ECO:0007669"/>
    <property type="project" value="TreeGrafter"/>
</dbReference>
<accession>A0AA47MC81</accession>
<dbReference type="Proteomes" id="UP001174136">
    <property type="component" value="Unassembled WGS sequence"/>
</dbReference>
<dbReference type="InterPro" id="IPR007308">
    <property type="entry name" value="Rtr1/RPAP2_dom"/>
</dbReference>
<comment type="catalytic activity">
    <reaction evidence="10 13">
        <text>O-phospho-L-seryl-[protein] + H2O = L-seryl-[protein] + phosphate</text>
        <dbReference type="Rhea" id="RHEA:20629"/>
        <dbReference type="Rhea" id="RHEA-COMP:9863"/>
        <dbReference type="Rhea" id="RHEA-COMP:11604"/>
        <dbReference type="ChEBI" id="CHEBI:15377"/>
        <dbReference type="ChEBI" id="CHEBI:29999"/>
        <dbReference type="ChEBI" id="CHEBI:43474"/>
        <dbReference type="ChEBI" id="CHEBI:83421"/>
        <dbReference type="EC" id="3.1.3.16"/>
    </reaction>
</comment>
<keyword evidence="3 13" id="KW-0479">Metal-binding</keyword>
<evidence type="ECO:0000256" key="7">
    <source>
        <dbReference type="ARBA" id="ARBA00022912"/>
    </source>
</evidence>
<sequence>MGVYLKTAGKESMAMWWTNSRWARLASASLGYRTSSSRKPTARRVLSTEWHTRLGRVSPMAVRLLFEGVKIVEKGTKISTANSLRGDTASGSESWNWTSRRGSHRLFIQLHPPPPSPSLSRAGWFWPGLASSTKGRTKAMRLVQQWHSGWKSSASCSRLRGQGSLETCSSRDTEDLGAVSLLDAGPPRRREHIVVLWAVLVILHPLLCVAKGRGGSKAVNAKSAEEEARRREVMKEALREKLELESRAVQVVERLLEDRVPEDFLIDCARFITPANYKDVIEERFIAKLCGYPICPNKLGKVPTQQFKISTKMNKVYDITERKCFCSNFCYKASKEYELRISTTPLWLRHHESPPKITLMKKGDGGSSGQEVRIAVRRLQEEDIENPAVAVGPSSEPLPAPASPHSDDSGGDDDEQEPGFVSSVITAERPGPRVHWGELPTARTDHRGPSERQKKESRRRNGEGENLVKERGENGDESVVCKREKEADIGGTSNIDEPNTHPPRVQQTPVEEEEEEKSSVDAQAVEVEEAVALLNSCRIAEQVTDTAPVHITHTGTEPLRGNDTPAAADSNKTESEPRTEARPAWAASSTTQPCPTPGLDVTQVGMSKRGAAGLRKLLLHHHQPAGVRPRSVRENLLESLRRTLNEWRSDETRVFLYGPDHAPLLSGPQEEKDKGLGKEEEEEELDEDDFEEQQEEEMVVVGRGRPSAPAPDYDTLRRQTREQELRVQEFYQGSRVTEQPAGDTQATAQGQETKDPILPLVDSQAQVLIQKRITVDKLTRSLRNIVGPLGLTMTDVSMDLNNLVRTFRFTNTNIIHKTPQWTLIAVVLLHLAESCPHIGDSKLACFEPGTASMRRLHTPIQWPLAKEQAVQLLSGLLCDPAPLVEPARVAPAPGFASAACRSLGPLSFSSCGPERRGRGRGRTGTLASRRSATRSEFSQASQKVLADGAGPDAGGLVVVKEELAKAGRALLLMPTWVTSRPASGKAVW</sequence>
<dbReference type="Pfam" id="PF04181">
    <property type="entry name" value="RPAP2_Rtr1"/>
    <property type="match status" value="1"/>
</dbReference>
<keyword evidence="18" id="KW-1185">Reference proteome</keyword>
<feature type="region of interest" description="Disordered" evidence="15">
    <location>
        <begin position="381"/>
        <end position="522"/>
    </location>
</feature>
<feature type="coiled-coil region" evidence="14">
    <location>
        <begin position="221"/>
        <end position="255"/>
    </location>
</feature>
<feature type="compositionally biased region" description="Acidic residues" evidence="15">
    <location>
        <begin position="679"/>
        <end position="698"/>
    </location>
</feature>
<dbReference type="GO" id="GO:0008420">
    <property type="term" value="F:RNA polymerase II CTD heptapeptide repeat phosphatase activity"/>
    <property type="evidence" value="ECO:0007669"/>
    <property type="project" value="UniProtKB-UniRule"/>
</dbReference>
<evidence type="ECO:0000313" key="17">
    <source>
        <dbReference type="EMBL" id="KAK0137470.1"/>
    </source>
</evidence>
<feature type="region of interest" description="Disordered" evidence="15">
    <location>
        <begin position="552"/>
        <end position="599"/>
    </location>
</feature>
<keyword evidence="5 13" id="KW-0378">Hydrolase</keyword>
<evidence type="ECO:0000256" key="10">
    <source>
        <dbReference type="ARBA" id="ARBA00047761"/>
    </source>
</evidence>
<dbReference type="GO" id="GO:0043175">
    <property type="term" value="F:RNA polymerase core enzyme binding"/>
    <property type="evidence" value="ECO:0007669"/>
    <property type="project" value="UniProtKB-UniRule"/>
</dbReference>
<keyword evidence="4 13" id="KW-0863">Zinc-finger</keyword>
<evidence type="ECO:0000256" key="2">
    <source>
        <dbReference type="ARBA" id="ARBA00005676"/>
    </source>
</evidence>
<dbReference type="PROSITE" id="PS51479">
    <property type="entry name" value="ZF_RTR1"/>
    <property type="match status" value="1"/>
</dbReference>
<evidence type="ECO:0000259" key="16">
    <source>
        <dbReference type="PROSITE" id="PS51479"/>
    </source>
</evidence>
<keyword evidence="14" id="KW-0175">Coiled coil</keyword>
<comment type="function">
    <text evidence="9">Protein phosphatase that displays CTD phosphatase activity and regulates transcription of snRNA genes. Recognizes and binds phosphorylated 'Ser-7' of the C-terminal heptapeptide repeat domain (CTD) of the largest RNA polymerase II subunit POLR2A, and mediates dephosphorylation of 'Ser-5' of the CTD, thereby promoting transcription of snRNA genes. Downstream of EIF2AK3/PERK, dephosphorylates ERN1, a sensor for the endoplasmic reticulum unfolded protein response (UPR), to abort failed ER-stress adaptation and trigger apoptosis.</text>
</comment>
<dbReference type="EC" id="3.1.3.16" evidence="13"/>
<feature type="compositionally biased region" description="Basic and acidic residues" evidence="15">
    <location>
        <begin position="443"/>
        <end position="488"/>
    </location>
</feature>
<comment type="similarity">
    <text evidence="2 12 13">Belongs to the RPAP2 family.</text>
</comment>
<feature type="region of interest" description="Disordered" evidence="15">
    <location>
        <begin position="731"/>
        <end position="755"/>
    </location>
</feature>
<evidence type="ECO:0000256" key="11">
    <source>
        <dbReference type="ARBA" id="ARBA00048336"/>
    </source>
</evidence>
<evidence type="ECO:0000256" key="13">
    <source>
        <dbReference type="RuleBase" id="RU367080"/>
    </source>
</evidence>
<evidence type="ECO:0000256" key="6">
    <source>
        <dbReference type="ARBA" id="ARBA00022833"/>
    </source>
</evidence>
<feature type="compositionally biased region" description="Polar residues" evidence="15">
    <location>
        <begin position="734"/>
        <end position="751"/>
    </location>
</feature>
<dbReference type="PANTHER" id="PTHR14732">
    <property type="entry name" value="RNA POLYMERASE II SUBUNIT B1 CTD PHOSPHATASE RPAP2-RELATED"/>
    <property type="match status" value="1"/>
</dbReference>
<evidence type="ECO:0000256" key="5">
    <source>
        <dbReference type="ARBA" id="ARBA00022801"/>
    </source>
</evidence>
<dbReference type="EMBL" id="JAOPHQ010004876">
    <property type="protein sequence ID" value="KAK0137470.1"/>
    <property type="molecule type" value="Genomic_DNA"/>
</dbReference>
<dbReference type="InterPro" id="IPR038534">
    <property type="entry name" value="Rtr1/RPAP2_sf"/>
</dbReference>
<keyword evidence="6 13" id="KW-0862">Zinc</keyword>
<comment type="subcellular location">
    <subcellularLocation>
        <location evidence="1 13">Nucleus</location>
    </subcellularLocation>
</comment>
<dbReference type="PANTHER" id="PTHR14732:SF0">
    <property type="entry name" value="RNA POLYMERASE II SUBUNIT B1 CTD PHOSPHATASE RPAP2-RELATED"/>
    <property type="match status" value="1"/>
</dbReference>
<proteinExistence type="inferred from homology"/>
<dbReference type="Gene3D" id="1.25.40.820">
    <property type="match status" value="1"/>
</dbReference>
<feature type="region of interest" description="Disordered" evidence="15">
    <location>
        <begin position="911"/>
        <end position="939"/>
    </location>
</feature>
<feature type="compositionally biased region" description="Basic and acidic residues" evidence="15">
    <location>
        <begin position="669"/>
        <end position="678"/>
    </location>
</feature>
<evidence type="ECO:0000256" key="4">
    <source>
        <dbReference type="ARBA" id="ARBA00022771"/>
    </source>
</evidence>
<name>A0AA47MC81_MERPO</name>
<keyword evidence="7 13" id="KW-0904">Protein phosphatase</keyword>
<feature type="compositionally biased region" description="Basic and acidic residues" evidence="15">
    <location>
        <begin position="571"/>
        <end position="581"/>
    </location>
</feature>